<keyword evidence="1" id="KW-1133">Transmembrane helix</keyword>
<dbReference type="SUPFAM" id="SSF53901">
    <property type="entry name" value="Thiolase-like"/>
    <property type="match status" value="2"/>
</dbReference>
<proteinExistence type="predicted"/>
<dbReference type="GO" id="GO:0016746">
    <property type="term" value="F:acyltransferase activity"/>
    <property type="evidence" value="ECO:0007669"/>
    <property type="project" value="InterPro"/>
</dbReference>
<feature type="domain" description="Thiolase C-terminal" evidence="2">
    <location>
        <begin position="338"/>
        <end position="475"/>
    </location>
</feature>
<evidence type="ECO:0000259" key="2">
    <source>
        <dbReference type="Pfam" id="PF22691"/>
    </source>
</evidence>
<keyword evidence="1" id="KW-0812">Transmembrane</keyword>
<comment type="caution">
    <text evidence="3">The sequence shown here is derived from an EMBL/GenBank/DDBJ whole genome shotgun (WGS) entry which is preliminary data.</text>
</comment>
<keyword evidence="1" id="KW-0472">Membrane</keyword>
<name>A0A7J6YGR6_TRYCR</name>
<dbReference type="CDD" id="cd00829">
    <property type="entry name" value="SCP-x_thiolase"/>
    <property type="match status" value="1"/>
</dbReference>
<dbReference type="InterPro" id="IPR016039">
    <property type="entry name" value="Thiolase-like"/>
</dbReference>
<dbReference type="EMBL" id="JABDHM010000004">
    <property type="protein sequence ID" value="KAF5225907.1"/>
    <property type="molecule type" value="Genomic_DNA"/>
</dbReference>
<organism evidence="3 4">
    <name type="scientific">Trypanosoma cruzi</name>
    <dbReference type="NCBI Taxonomy" id="5693"/>
    <lineage>
        <taxon>Eukaryota</taxon>
        <taxon>Discoba</taxon>
        <taxon>Euglenozoa</taxon>
        <taxon>Kinetoplastea</taxon>
        <taxon>Metakinetoplastina</taxon>
        <taxon>Trypanosomatida</taxon>
        <taxon>Trypanosomatidae</taxon>
        <taxon>Trypanosoma</taxon>
        <taxon>Schizotrypanum</taxon>
    </lineage>
</organism>
<dbReference type="VEuPathDB" id="TriTrypDB:BCY84_12809"/>
<sequence length="478" mass="52255">MTVFYGWAHNVVLHEHLRLVFFLFTCQNAWNHFFFFLCVCLCFVFPPLFFFLFIFCSVERIKHKILLTYLCASSMSSQVVRIVGVGRTAVGRLGKSASVLAVEALCMALRDANLEMRDLDGLVAVPSLASPHFMQAHYLATVSGLVRENKELVLRTIDTGGAGPITALGTAGNFIRNGWAHNVAVVASDAVLTLSSSAFAERSDASVEGGGLEKPCIPNGYDRYAQWYMKRYGLKREQLAMVPVLMSSMAARHPDAMCREPYKLDEVLRSRRIAPVTNLLECARRADGAVALILSSESHYARYFARKKLDSSKPVVVSVGEASGPLFPPAIENITPELFSCERAVKFALGAAQLGIQDIDFFGLYDCFPICLIRAIEAVGLCPIGKGGEFVEAAYSEMMKNQGVIEPSQLRINTHGGLQCFGAPWEVPAMYNVTEAIAQMACSAGNRQIWPVPKRAMVYGNGGIFSASSVAVLGNGVY</sequence>
<dbReference type="PANTHER" id="PTHR42870">
    <property type="entry name" value="ACETYL-COA C-ACETYLTRANSFERASE"/>
    <property type="match status" value="1"/>
</dbReference>
<evidence type="ECO:0000313" key="3">
    <source>
        <dbReference type="EMBL" id="KAF5225907.1"/>
    </source>
</evidence>
<reference evidence="3 4" key="1">
    <citation type="journal article" date="2019" name="Genome Biol. Evol.">
        <title>Nanopore Sequencing Significantly Improves Genome Assembly of the Protozoan Parasite Trypanosoma cruzi.</title>
        <authorList>
            <person name="Diaz-Viraque F."/>
            <person name="Pita S."/>
            <person name="Greif G."/>
            <person name="de Souza R.C.M."/>
            <person name="Iraola G."/>
            <person name="Robello C."/>
        </authorList>
    </citation>
    <scope>NUCLEOTIDE SEQUENCE [LARGE SCALE GENOMIC DNA]</scope>
    <source>
        <strain evidence="3 4">Berenice</strain>
    </source>
</reference>
<dbReference type="Proteomes" id="UP000583944">
    <property type="component" value="Unassembled WGS sequence"/>
</dbReference>
<dbReference type="VEuPathDB" id="TriTrypDB:ECC02_000836"/>
<evidence type="ECO:0000313" key="4">
    <source>
        <dbReference type="Proteomes" id="UP000583944"/>
    </source>
</evidence>
<feature type="transmembrane region" description="Helical" evidence="1">
    <location>
        <begin position="33"/>
        <end position="56"/>
    </location>
</feature>
<dbReference type="Gene3D" id="3.40.47.10">
    <property type="match status" value="1"/>
</dbReference>
<dbReference type="InterPro" id="IPR055140">
    <property type="entry name" value="Thiolase_C_2"/>
</dbReference>
<dbReference type="AlphaFoldDB" id="A0A7J6YGR6"/>
<gene>
    <name evidence="3" type="ORF">ECC02_000836</name>
</gene>
<accession>A0A7J6YGR6</accession>
<dbReference type="PANTHER" id="PTHR42870:SF2">
    <property type="entry name" value="LIPID-TRANSFER PROTEIN, PUTATIVE-RELATED"/>
    <property type="match status" value="1"/>
</dbReference>
<dbReference type="Pfam" id="PF22691">
    <property type="entry name" value="Thiolase_C_1"/>
    <property type="match status" value="1"/>
</dbReference>
<protein>
    <submittedName>
        <fullName evidence="3">3-ketoacyl-CoA thiolase</fullName>
    </submittedName>
</protein>
<evidence type="ECO:0000256" key="1">
    <source>
        <dbReference type="SAM" id="Phobius"/>
    </source>
</evidence>